<dbReference type="InterPro" id="IPR036191">
    <property type="entry name" value="RRF_sf"/>
</dbReference>
<dbReference type="GO" id="GO:0005739">
    <property type="term" value="C:mitochondrion"/>
    <property type="evidence" value="ECO:0007669"/>
    <property type="project" value="TreeGrafter"/>
</dbReference>
<sequence>MCTGDPTVRGRYYCQSPGVTVLEPVVKGGKKKVELTPEELDGVLALPKLKKEMQSAVEDFTRQIIEQVSIRTNIGVYDSLQIRTPDGVFPLIQLGQIVQKNPNLILVNMASSPQYIQAVKEAIAQSGLNVNPQQDGTTIFIPIPKVTREHRESLARNAKMLHDKAKEKLRDISNKYVKKVKSAKEHHSEDIIKSAQDMVLDEMHQFGEELDKILHAKQEELLGGKN</sequence>
<dbReference type="Proteomes" id="UP000245119">
    <property type="component" value="Linkage Group LG11"/>
</dbReference>
<dbReference type="InterPro" id="IPR002661">
    <property type="entry name" value="Ribosome_recyc_fac"/>
</dbReference>
<evidence type="ECO:0000256" key="3">
    <source>
        <dbReference type="ARBA" id="ARBA00022917"/>
    </source>
</evidence>
<dbReference type="AlphaFoldDB" id="A0A2T7NMU2"/>
<evidence type="ECO:0000313" key="7">
    <source>
        <dbReference type="Proteomes" id="UP000245119"/>
    </source>
</evidence>
<gene>
    <name evidence="6" type="ORF">C0Q70_18299</name>
</gene>
<dbReference type="Pfam" id="PF01765">
    <property type="entry name" value="RRF"/>
    <property type="match status" value="1"/>
</dbReference>
<evidence type="ECO:0000256" key="2">
    <source>
        <dbReference type="ARBA" id="ARBA00020581"/>
    </source>
</evidence>
<dbReference type="GO" id="GO:0006412">
    <property type="term" value="P:translation"/>
    <property type="evidence" value="ECO:0007669"/>
    <property type="project" value="UniProtKB-KW"/>
</dbReference>
<proteinExistence type="inferred from homology"/>
<dbReference type="STRING" id="400727.A0A2T7NMU2"/>
<reference evidence="6 7" key="1">
    <citation type="submission" date="2018-04" db="EMBL/GenBank/DDBJ databases">
        <title>The genome of golden apple snail Pomacea canaliculata provides insight into stress tolerance and invasive adaptation.</title>
        <authorList>
            <person name="Liu C."/>
            <person name="Liu B."/>
            <person name="Ren Y."/>
            <person name="Zhang Y."/>
            <person name="Wang H."/>
            <person name="Li S."/>
            <person name="Jiang F."/>
            <person name="Yin L."/>
            <person name="Zhang G."/>
            <person name="Qian W."/>
            <person name="Fan W."/>
        </authorList>
    </citation>
    <scope>NUCLEOTIDE SEQUENCE [LARGE SCALE GENOMIC DNA]</scope>
    <source>
        <strain evidence="6">SZHN2017</strain>
        <tissue evidence="6">Muscle</tissue>
    </source>
</reference>
<dbReference type="OrthoDB" id="407355at2759"/>
<evidence type="ECO:0000313" key="6">
    <source>
        <dbReference type="EMBL" id="PVD22485.1"/>
    </source>
</evidence>
<name>A0A2T7NMU2_POMCA</name>
<comment type="caution">
    <text evidence="6">The sequence shown here is derived from an EMBL/GenBank/DDBJ whole genome shotgun (WGS) entry which is preliminary data.</text>
</comment>
<feature type="domain" description="Ribosome recycling factor" evidence="5">
    <location>
        <begin position="67"/>
        <end position="222"/>
    </location>
</feature>
<dbReference type="Gene3D" id="1.10.132.20">
    <property type="entry name" value="Ribosome-recycling factor"/>
    <property type="match status" value="1"/>
</dbReference>
<dbReference type="SUPFAM" id="SSF55194">
    <property type="entry name" value="Ribosome recycling factor, RRF"/>
    <property type="match status" value="1"/>
</dbReference>
<dbReference type="FunFam" id="3.30.1360.40:FF:000001">
    <property type="entry name" value="Ribosome-recycling factor"/>
    <property type="match status" value="1"/>
</dbReference>
<organism evidence="6 7">
    <name type="scientific">Pomacea canaliculata</name>
    <name type="common">Golden apple snail</name>
    <dbReference type="NCBI Taxonomy" id="400727"/>
    <lineage>
        <taxon>Eukaryota</taxon>
        <taxon>Metazoa</taxon>
        <taxon>Spiralia</taxon>
        <taxon>Lophotrochozoa</taxon>
        <taxon>Mollusca</taxon>
        <taxon>Gastropoda</taxon>
        <taxon>Caenogastropoda</taxon>
        <taxon>Architaenioglossa</taxon>
        <taxon>Ampullarioidea</taxon>
        <taxon>Ampullariidae</taxon>
        <taxon>Pomacea</taxon>
    </lineage>
</organism>
<evidence type="ECO:0000256" key="1">
    <source>
        <dbReference type="ARBA" id="ARBA00005912"/>
    </source>
</evidence>
<dbReference type="Gene3D" id="3.30.1360.40">
    <property type="match status" value="1"/>
</dbReference>
<dbReference type="GO" id="GO:0043023">
    <property type="term" value="F:ribosomal large subunit binding"/>
    <property type="evidence" value="ECO:0007669"/>
    <property type="project" value="TreeGrafter"/>
</dbReference>
<accession>A0A2T7NMU2</accession>
<keyword evidence="7" id="KW-1185">Reference proteome</keyword>
<dbReference type="InterPro" id="IPR023584">
    <property type="entry name" value="Ribosome_recyc_fac_dom"/>
</dbReference>
<comment type="similarity">
    <text evidence="1">Belongs to the RRF family.</text>
</comment>
<protein>
    <recommendedName>
        <fullName evidence="2">Ribosome-recycling factor, mitochondrial</fullName>
    </recommendedName>
    <alternativeName>
        <fullName evidence="4">Ribosome-releasing factor, mitochondrial</fullName>
    </alternativeName>
</protein>
<keyword evidence="3" id="KW-0648">Protein biosynthesis</keyword>
<evidence type="ECO:0000256" key="4">
    <source>
        <dbReference type="ARBA" id="ARBA00033107"/>
    </source>
</evidence>
<dbReference type="PANTHER" id="PTHR20982:SF3">
    <property type="entry name" value="MITOCHONDRIAL RIBOSOME RECYCLING FACTOR PSEUDO 1"/>
    <property type="match status" value="1"/>
</dbReference>
<dbReference type="PANTHER" id="PTHR20982">
    <property type="entry name" value="RIBOSOME RECYCLING FACTOR"/>
    <property type="match status" value="1"/>
</dbReference>
<dbReference type="EMBL" id="PZQS01000011">
    <property type="protein sequence ID" value="PVD22485.1"/>
    <property type="molecule type" value="Genomic_DNA"/>
</dbReference>
<evidence type="ECO:0000259" key="5">
    <source>
        <dbReference type="Pfam" id="PF01765"/>
    </source>
</evidence>